<dbReference type="EMBL" id="CAJPIZ010005324">
    <property type="protein sequence ID" value="CAG2108495.1"/>
    <property type="molecule type" value="Genomic_DNA"/>
</dbReference>
<gene>
    <name evidence="4" type="ORF">OSB1V03_LOCUS8487</name>
</gene>
<dbReference type="OrthoDB" id="2228at2759"/>
<evidence type="ECO:0000256" key="3">
    <source>
        <dbReference type="ARBA" id="ARBA00022927"/>
    </source>
</evidence>
<dbReference type="GO" id="GO:0015031">
    <property type="term" value="P:protein transport"/>
    <property type="evidence" value="ECO:0007669"/>
    <property type="project" value="UniProtKB-KW"/>
</dbReference>
<dbReference type="FunFam" id="1.25.40.60:FF:000001">
    <property type="entry name" value="syntaxin-binding protein 1 isoform X2"/>
    <property type="match status" value="1"/>
</dbReference>
<accession>A0A7R9KRH7</accession>
<evidence type="ECO:0000313" key="4">
    <source>
        <dbReference type="EMBL" id="CAD7628065.1"/>
    </source>
</evidence>
<keyword evidence="5" id="KW-1185">Reference proteome</keyword>
<dbReference type="InterPro" id="IPR027482">
    <property type="entry name" value="Sec1-like_dom2"/>
</dbReference>
<organism evidence="4">
    <name type="scientific">Medioppia subpectinata</name>
    <dbReference type="NCBI Taxonomy" id="1979941"/>
    <lineage>
        <taxon>Eukaryota</taxon>
        <taxon>Metazoa</taxon>
        <taxon>Ecdysozoa</taxon>
        <taxon>Arthropoda</taxon>
        <taxon>Chelicerata</taxon>
        <taxon>Arachnida</taxon>
        <taxon>Acari</taxon>
        <taxon>Acariformes</taxon>
        <taxon>Sarcoptiformes</taxon>
        <taxon>Oribatida</taxon>
        <taxon>Brachypylina</taxon>
        <taxon>Oppioidea</taxon>
        <taxon>Oppiidae</taxon>
        <taxon>Medioppia</taxon>
    </lineage>
</organism>
<dbReference type="Gene3D" id="3.90.830.10">
    <property type="entry name" value="Syntaxin Binding Protein 1, Chain A, domain 2"/>
    <property type="match status" value="1"/>
</dbReference>
<dbReference type="InterPro" id="IPR001619">
    <property type="entry name" value="Sec1-like"/>
</dbReference>
<dbReference type="GO" id="GO:0016192">
    <property type="term" value="P:vesicle-mediated transport"/>
    <property type="evidence" value="ECO:0007669"/>
    <property type="project" value="InterPro"/>
</dbReference>
<dbReference type="PANTHER" id="PTHR11679">
    <property type="entry name" value="VESICLE PROTEIN SORTING-ASSOCIATED"/>
    <property type="match status" value="1"/>
</dbReference>
<keyword evidence="2" id="KW-0813">Transport</keyword>
<dbReference type="InterPro" id="IPR036045">
    <property type="entry name" value="Sec1-like_sf"/>
</dbReference>
<dbReference type="FunFam" id="3.90.830.10:FF:000001">
    <property type="entry name" value="syntaxin-binding protein 1 isoform X2"/>
    <property type="match status" value="1"/>
</dbReference>
<dbReference type="Gene3D" id="3.40.50.1910">
    <property type="match status" value="1"/>
</dbReference>
<evidence type="ECO:0000256" key="2">
    <source>
        <dbReference type="ARBA" id="ARBA00022448"/>
    </source>
</evidence>
<dbReference type="Gene3D" id="1.25.40.60">
    <property type="match status" value="1"/>
</dbReference>
<keyword evidence="3" id="KW-0653">Protein transport</keyword>
<dbReference type="InterPro" id="IPR043127">
    <property type="entry name" value="Sec-1-like_dom3a"/>
</dbReference>
<evidence type="ECO:0000256" key="1">
    <source>
        <dbReference type="ARBA" id="ARBA00009884"/>
    </source>
</evidence>
<dbReference type="SUPFAM" id="SSF56815">
    <property type="entry name" value="Sec1/munc18-like (SM) proteins"/>
    <property type="match status" value="1"/>
</dbReference>
<evidence type="ECO:0008006" key="6">
    <source>
        <dbReference type="Google" id="ProtNLM"/>
    </source>
</evidence>
<dbReference type="EMBL" id="OC859899">
    <property type="protein sequence ID" value="CAD7628065.1"/>
    <property type="molecule type" value="Genomic_DNA"/>
</dbReference>
<evidence type="ECO:0000313" key="5">
    <source>
        <dbReference type="Proteomes" id="UP000759131"/>
    </source>
</evidence>
<protein>
    <recommendedName>
        <fullName evidence="6">Protein ROP</fullName>
    </recommendedName>
</protein>
<proteinExistence type="inferred from homology"/>
<comment type="similarity">
    <text evidence="1">Belongs to the STXBP/unc-18/SEC1 family.</text>
</comment>
<reference evidence="4" key="1">
    <citation type="submission" date="2020-11" db="EMBL/GenBank/DDBJ databases">
        <authorList>
            <person name="Tran Van P."/>
        </authorList>
    </citation>
    <scope>NUCLEOTIDE SEQUENCE</scope>
</reference>
<dbReference type="AlphaFoldDB" id="A0A7R9KRH7"/>
<dbReference type="Proteomes" id="UP000759131">
    <property type="component" value="Unassembled WGS sequence"/>
</dbReference>
<sequence>MGEGPEKARSQLLIIDRGFDCVSPLLHELTFQAMAYDLLTIENDVYKFEATSGNNEVRDKEVILDENDEIWAALRHQHIALVSQNVTKQLKTFTDSKRMNTNDKTSMKDLSQMIKKMPQYQKELSKYATHLHLAESCMKCYQGSVDKLCRVEQDLAMGTDAEGEKIKDPMRNIVPILLDQAVNIFDKIRIILLYIISKNGISEDNLAKLIQHAQIPPQDKTIITNMSFLGVNIITDSGRKKVYQVPRKERITEHTYQMSRWTPIIKDMMEDSIDDKLDIKHYPYLTGRSAPANYGRPAPTSMRYGQWHRDKNALNIKNVPRLLIFIIGGMSYSEMRCAYEVTNNSKNWEVIIGSDHIITPESFLQNLRDLSN</sequence>
<dbReference type="Pfam" id="PF00995">
    <property type="entry name" value="Sec1"/>
    <property type="match status" value="1"/>
</dbReference>
<name>A0A7R9KRH7_9ACAR</name>